<dbReference type="PANTHER" id="PTHR30411">
    <property type="entry name" value="CYTOPLASMIC PROTEIN"/>
    <property type="match status" value="1"/>
</dbReference>
<accession>A0A1C7AFJ0</accession>
<reference evidence="6 7" key="1">
    <citation type="submission" date="2015-08" db="EMBL/GenBank/DDBJ databases">
        <title>Complete genome sequence of Sulfurifustis variabilis.</title>
        <authorList>
            <person name="Miura A."/>
            <person name="Kojima H."/>
            <person name="Fukui M."/>
        </authorList>
    </citation>
    <scope>NUCLEOTIDE SEQUENCE [LARGE SCALE GENOMIC DNA]</scope>
    <source>
        <strain evidence="7">skN76</strain>
    </source>
</reference>
<organism evidence="6 7">
    <name type="scientific">Sulfurifustis variabilis</name>
    <dbReference type="NCBI Taxonomy" id="1675686"/>
    <lineage>
        <taxon>Bacteria</taxon>
        <taxon>Pseudomonadati</taxon>
        <taxon>Pseudomonadota</taxon>
        <taxon>Gammaproteobacteria</taxon>
        <taxon>Acidiferrobacterales</taxon>
        <taxon>Acidiferrobacteraceae</taxon>
        <taxon>Sulfurifustis</taxon>
    </lineage>
</organism>
<dbReference type="PIRSF" id="PIRSF006181">
    <property type="entry name" value="EbsC_YbaK"/>
    <property type="match status" value="1"/>
</dbReference>
<dbReference type="InterPro" id="IPR004369">
    <property type="entry name" value="Prolyl-tRNA_editing_YbaK/EbsC"/>
</dbReference>
<dbReference type="OrthoDB" id="9809296at2"/>
<keyword evidence="2 4" id="KW-0648">Protein biosynthesis</keyword>
<keyword evidence="7" id="KW-1185">Reference proteome</keyword>
<dbReference type="InterPro" id="IPR007214">
    <property type="entry name" value="YbaK/aa-tRNA-synth-assoc-dom"/>
</dbReference>
<dbReference type="GO" id="GO:0002161">
    <property type="term" value="F:aminoacyl-tRNA deacylase activity"/>
    <property type="evidence" value="ECO:0007669"/>
    <property type="project" value="InterPro"/>
</dbReference>
<sequence length="155" mass="16249">MTPAIKFLVRSGIPHTVHRYQIGAIDGTYGEAVAAALDVDPSRLFKTLVARLKSGELVVGLVPVSGSLDLRRLAVAAGAKSADLAAPDDAERATGYVTGGISPFGQRRRLRTFADASLSNFETVFVSAGRRGLQVEVRPGDLMRALAVTATSLAA</sequence>
<dbReference type="GO" id="GO:0006412">
    <property type="term" value="P:translation"/>
    <property type="evidence" value="ECO:0007669"/>
    <property type="project" value="UniProtKB-KW"/>
</dbReference>
<dbReference type="Pfam" id="PF04073">
    <property type="entry name" value="tRNA_edit"/>
    <property type="match status" value="1"/>
</dbReference>
<dbReference type="Proteomes" id="UP000218899">
    <property type="component" value="Chromosome"/>
</dbReference>
<dbReference type="EC" id="4.2.-.-" evidence="4"/>
<proteinExistence type="inferred from homology"/>
<dbReference type="NCBIfam" id="TIGR00011">
    <property type="entry name" value="YbaK_EbsC"/>
    <property type="match status" value="1"/>
</dbReference>
<dbReference type="SUPFAM" id="SSF55826">
    <property type="entry name" value="YbaK/ProRS associated domain"/>
    <property type="match status" value="1"/>
</dbReference>
<evidence type="ECO:0000259" key="5">
    <source>
        <dbReference type="Pfam" id="PF04073"/>
    </source>
</evidence>
<name>A0A1C7AFJ0_9GAMM</name>
<comment type="similarity">
    <text evidence="1 4">Belongs to the prolyl-tRNA editing family. YbaK/EbsC subfamily.</text>
</comment>
<evidence type="ECO:0000256" key="4">
    <source>
        <dbReference type="PIRNR" id="PIRNR006181"/>
    </source>
</evidence>
<dbReference type="PANTHER" id="PTHR30411:SF0">
    <property type="entry name" value="CYS-TRNA(PRO)_CYS-TRNA(CYS) DEACYLASE YBAK"/>
    <property type="match status" value="1"/>
</dbReference>
<dbReference type="GO" id="GO:0016829">
    <property type="term" value="F:lyase activity"/>
    <property type="evidence" value="ECO:0007669"/>
    <property type="project" value="UniProtKB-KW"/>
</dbReference>
<dbReference type="CDD" id="cd00002">
    <property type="entry name" value="YbaK_deacylase"/>
    <property type="match status" value="1"/>
</dbReference>
<dbReference type="InterPro" id="IPR036754">
    <property type="entry name" value="YbaK/aa-tRNA-synt-asso_dom_sf"/>
</dbReference>
<keyword evidence="3 4" id="KW-0456">Lyase</keyword>
<feature type="domain" description="YbaK/aminoacyl-tRNA synthetase-associated" evidence="5">
    <location>
        <begin position="31"/>
        <end position="144"/>
    </location>
</feature>
<dbReference type="RefSeq" id="WP_096462430.1">
    <property type="nucleotide sequence ID" value="NZ_AP014936.1"/>
</dbReference>
<evidence type="ECO:0000313" key="7">
    <source>
        <dbReference type="Proteomes" id="UP000218899"/>
    </source>
</evidence>
<dbReference type="AlphaFoldDB" id="A0A1C7AFJ0"/>
<dbReference type="EMBL" id="AP014936">
    <property type="protein sequence ID" value="BAU50102.1"/>
    <property type="molecule type" value="Genomic_DNA"/>
</dbReference>
<evidence type="ECO:0000313" key="6">
    <source>
        <dbReference type="EMBL" id="BAU50102.1"/>
    </source>
</evidence>
<evidence type="ECO:0000256" key="3">
    <source>
        <dbReference type="ARBA" id="ARBA00023239"/>
    </source>
</evidence>
<evidence type="ECO:0000256" key="1">
    <source>
        <dbReference type="ARBA" id="ARBA00009798"/>
    </source>
</evidence>
<evidence type="ECO:0000256" key="2">
    <source>
        <dbReference type="ARBA" id="ARBA00022917"/>
    </source>
</evidence>
<protein>
    <recommendedName>
        <fullName evidence="4">Cys-tRNA(Pro)/Cys-tRNA(Cys) deacylase</fullName>
        <ecNumber evidence="4">4.2.-.-</ecNumber>
    </recommendedName>
</protein>
<dbReference type="KEGG" id="sva:SVA_3566"/>
<gene>
    <name evidence="6" type="ORF">SVA_3566</name>
</gene>
<dbReference type="Gene3D" id="3.90.960.10">
    <property type="entry name" value="YbaK/aminoacyl-tRNA synthetase-associated domain"/>
    <property type="match status" value="1"/>
</dbReference>